<dbReference type="PANTHER" id="PTHR46796">
    <property type="entry name" value="HTH-TYPE TRANSCRIPTIONAL ACTIVATOR RHAS-RELATED"/>
    <property type="match status" value="1"/>
</dbReference>
<dbReference type="InterPro" id="IPR009057">
    <property type="entry name" value="Homeodomain-like_sf"/>
</dbReference>
<dbReference type="SMART" id="SM00342">
    <property type="entry name" value="HTH_ARAC"/>
    <property type="match status" value="1"/>
</dbReference>
<dbReference type="Pfam" id="PF12833">
    <property type="entry name" value="HTH_18"/>
    <property type="match status" value="1"/>
</dbReference>
<dbReference type="PANTHER" id="PTHR46796:SF13">
    <property type="entry name" value="HTH-TYPE TRANSCRIPTIONAL ACTIVATOR RHAS"/>
    <property type="match status" value="1"/>
</dbReference>
<gene>
    <name evidence="5" type="ORF">SAMN04488121_105217</name>
</gene>
<dbReference type="GO" id="GO:0003700">
    <property type="term" value="F:DNA-binding transcription factor activity"/>
    <property type="evidence" value="ECO:0007669"/>
    <property type="project" value="InterPro"/>
</dbReference>
<dbReference type="InterPro" id="IPR018060">
    <property type="entry name" value="HTH_AraC"/>
</dbReference>
<dbReference type="AlphaFoldDB" id="A0A1G7VQQ0"/>
<protein>
    <submittedName>
        <fullName evidence="5">AraC-type DNA-binding protein</fullName>
    </submittedName>
</protein>
<evidence type="ECO:0000256" key="2">
    <source>
        <dbReference type="ARBA" id="ARBA00023125"/>
    </source>
</evidence>
<organism evidence="5 6">
    <name type="scientific">Chitinophaga filiformis</name>
    <name type="common">Myxococcus filiformis</name>
    <name type="synonym">Flexibacter filiformis</name>
    <dbReference type="NCBI Taxonomy" id="104663"/>
    <lineage>
        <taxon>Bacteria</taxon>
        <taxon>Pseudomonadati</taxon>
        <taxon>Bacteroidota</taxon>
        <taxon>Chitinophagia</taxon>
        <taxon>Chitinophagales</taxon>
        <taxon>Chitinophagaceae</taxon>
        <taxon>Chitinophaga</taxon>
    </lineage>
</organism>
<dbReference type="InterPro" id="IPR046532">
    <property type="entry name" value="DUF6597"/>
</dbReference>
<proteinExistence type="predicted"/>
<keyword evidence="1" id="KW-0805">Transcription regulation</keyword>
<dbReference type="STRING" id="104663.SAMN04488121_105217"/>
<dbReference type="Proteomes" id="UP000199045">
    <property type="component" value="Unassembled WGS sequence"/>
</dbReference>
<keyword evidence="3" id="KW-0804">Transcription</keyword>
<evidence type="ECO:0000256" key="3">
    <source>
        <dbReference type="ARBA" id="ARBA00023163"/>
    </source>
</evidence>
<evidence type="ECO:0000259" key="4">
    <source>
        <dbReference type="PROSITE" id="PS01124"/>
    </source>
</evidence>
<keyword evidence="2 5" id="KW-0238">DNA-binding</keyword>
<dbReference type="GO" id="GO:0043565">
    <property type="term" value="F:sequence-specific DNA binding"/>
    <property type="evidence" value="ECO:0007669"/>
    <property type="project" value="InterPro"/>
</dbReference>
<dbReference type="Pfam" id="PF20240">
    <property type="entry name" value="DUF6597"/>
    <property type="match status" value="1"/>
</dbReference>
<dbReference type="InterPro" id="IPR050204">
    <property type="entry name" value="AraC_XylS_family_regulators"/>
</dbReference>
<accession>A0A1G7VQQ0</accession>
<dbReference type="EMBL" id="FNBN01000005">
    <property type="protein sequence ID" value="SDG61911.1"/>
    <property type="molecule type" value="Genomic_DNA"/>
</dbReference>
<evidence type="ECO:0000256" key="1">
    <source>
        <dbReference type="ARBA" id="ARBA00023015"/>
    </source>
</evidence>
<dbReference type="SUPFAM" id="SSF46689">
    <property type="entry name" value="Homeodomain-like"/>
    <property type="match status" value="1"/>
</dbReference>
<reference evidence="5 6" key="1">
    <citation type="submission" date="2016-10" db="EMBL/GenBank/DDBJ databases">
        <authorList>
            <person name="de Groot N.N."/>
        </authorList>
    </citation>
    <scope>NUCLEOTIDE SEQUENCE [LARGE SCALE GENOMIC DNA]</scope>
    <source>
        <strain evidence="5 6">DSM 527</strain>
    </source>
</reference>
<name>A0A1G7VQQ0_CHIFI</name>
<evidence type="ECO:0000313" key="5">
    <source>
        <dbReference type="EMBL" id="SDG61911.1"/>
    </source>
</evidence>
<dbReference type="PROSITE" id="PS01124">
    <property type="entry name" value="HTH_ARAC_FAMILY_2"/>
    <property type="match status" value="1"/>
</dbReference>
<sequence length="295" mass="33079">MLHPDWVGVNFLNYPKLIIEVSGMQHQDKEPAEELREVIKGFWYGSIDFTALPSGFEILPDGYTEIIFCFGSAFSLSTREGLQLLPSPFLVGLLGQPILLHAANRLEVIGIKCFPWTVFDLLGLPSNKDGVRIFEHPIAGLQPKLENLIEAGNIEKALAEVEQYFLNVRAQLATNSMLFKAGDVMREAGGNIPVSQIAAVAHATVRTLERNFKQASGHTVKDVSALIRFEQARDKLWCYPDTNLADLAEELGYTDRPHLNREFKRYSNTTPAAFAREIKKKKQTITSDFVAFIQK</sequence>
<feature type="domain" description="HTH araC/xylS-type" evidence="4">
    <location>
        <begin position="174"/>
        <end position="277"/>
    </location>
</feature>
<dbReference type="Gene3D" id="1.10.10.60">
    <property type="entry name" value="Homeodomain-like"/>
    <property type="match status" value="1"/>
</dbReference>
<evidence type="ECO:0000313" key="6">
    <source>
        <dbReference type="Proteomes" id="UP000199045"/>
    </source>
</evidence>